<feature type="region of interest" description="Disordered" evidence="1">
    <location>
        <begin position="136"/>
        <end position="178"/>
    </location>
</feature>
<evidence type="ECO:0000313" key="2">
    <source>
        <dbReference type="EMBL" id="UOD51312.1"/>
    </source>
</evidence>
<evidence type="ECO:0000313" key="3">
    <source>
        <dbReference type="Proteomes" id="UP000831607"/>
    </source>
</evidence>
<organism evidence="2 3">
    <name type="scientific">Orrella daihaiensis</name>
    <dbReference type="NCBI Taxonomy" id="2782176"/>
    <lineage>
        <taxon>Bacteria</taxon>
        <taxon>Pseudomonadati</taxon>
        <taxon>Pseudomonadota</taxon>
        <taxon>Betaproteobacteria</taxon>
        <taxon>Burkholderiales</taxon>
        <taxon>Alcaligenaceae</taxon>
        <taxon>Orrella</taxon>
    </lineage>
</organism>
<name>A0ABY4AM09_9BURK</name>
<proteinExistence type="predicted"/>
<accession>A0ABY4AM09</accession>
<sequence>MTTAKPELAFTDPELAMLGKTADALTAYMGTAILAEVGETEGAQWVIFARALDQDEDVGEDIVRVQMGGPGTQVLGQRGGLEADKVAYDCAFLWAIEITPDHDERFVRLDPEGEVFDVAPELAMLLPFALEEPELPEDIDDDASNPNFEGVGHDANTSTKLDGIDGLDDLDPLNATKH</sequence>
<gene>
    <name evidence="2" type="ORF">DHf2319_05600</name>
</gene>
<dbReference type="EMBL" id="CP063982">
    <property type="protein sequence ID" value="UOD51312.1"/>
    <property type="molecule type" value="Genomic_DNA"/>
</dbReference>
<dbReference type="Proteomes" id="UP000831607">
    <property type="component" value="Chromosome"/>
</dbReference>
<dbReference type="RefSeq" id="WP_243479777.1">
    <property type="nucleotide sequence ID" value="NZ_CP063982.1"/>
</dbReference>
<reference evidence="2 3" key="1">
    <citation type="submission" date="2020-11" db="EMBL/GenBank/DDBJ databases">
        <title>Algicoccus daihaiensis sp.nov., isolated from Daihai Lake in Inner Mongolia.</title>
        <authorList>
            <person name="Kai J."/>
        </authorList>
    </citation>
    <scope>NUCLEOTIDE SEQUENCE [LARGE SCALE GENOMIC DNA]</scope>
    <source>
        <strain evidence="3">f23</strain>
    </source>
</reference>
<keyword evidence="3" id="KW-1185">Reference proteome</keyword>
<keyword evidence="2" id="KW-0378">Hydrolase</keyword>
<evidence type="ECO:0000256" key="1">
    <source>
        <dbReference type="SAM" id="MobiDB-lite"/>
    </source>
</evidence>
<protein>
    <submittedName>
        <fullName evidence="2">UxaA family hydrolase</fullName>
    </submittedName>
</protein>
<dbReference type="GO" id="GO:0016787">
    <property type="term" value="F:hydrolase activity"/>
    <property type="evidence" value="ECO:0007669"/>
    <property type="project" value="UniProtKB-KW"/>
</dbReference>